<evidence type="ECO:0000256" key="7">
    <source>
        <dbReference type="ARBA" id="ARBA00022827"/>
    </source>
</evidence>
<dbReference type="PANTHER" id="PTHR10211">
    <property type="entry name" value="DEOXYRIBODIPYRIMIDINE PHOTOLYASE"/>
    <property type="match status" value="1"/>
</dbReference>
<dbReference type="PROSITE" id="PS51645">
    <property type="entry name" value="PHR_CRY_ALPHA_BETA"/>
    <property type="match status" value="1"/>
</dbReference>
<dbReference type="GO" id="GO:0009650">
    <property type="term" value="P:UV protection"/>
    <property type="evidence" value="ECO:0007669"/>
    <property type="project" value="UniProtKB-ARBA"/>
</dbReference>
<evidence type="ECO:0000259" key="14">
    <source>
        <dbReference type="PROSITE" id="PS51645"/>
    </source>
</evidence>
<keyword evidence="8" id="KW-0238">DNA-binding</keyword>
<keyword evidence="10" id="KW-0456">Lyase</keyword>
<reference evidence="15" key="1">
    <citation type="submission" date="2021-02" db="EMBL/GenBank/DDBJ databases">
        <authorList>
            <person name="Dougan E. K."/>
            <person name="Rhodes N."/>
            <person name="Thang M."/>
            <person name="Chan C."/>
        </authorList>
    </citation>
    <scope>NUCLEOTIDE SEQUENCE</scope>
</reference>
<evidence type="ECO:0000256" key="10">
    <source>
        <dbReference type="ARBA" id="ARBA00023239"/>
    </source>
</evidence>
<feature type="domain" description="Photolyase/cryptochrome alpha/beta" evidence="14">
    <location>
        <begin position="34"/>
        <end position="167"/>
    </location>
</feature>
<dbReference type="Gene3D" id="1.10.579.10">
    <property type="entry name" value="DNA Cyclobutane Dipyrimidine Photolyase, subunit A, domain 3"/>
    <property type="match status" value="1"/>
</dbReference>
<dbReference type="Pfam" id="PF00875">
    <property type="entry name" value="DNA_photolyase"/>
    <property type="match status" value="1"/>
</dbReference>
<evidence type="ECO:0000313" key="16">
    <source>
        <dbReference type="Proteomes" id="UP000604046"/>
    </source>
</evidence>
<dbReference type="SUPFAM" id="SSF52425">
    <property type="entry name" value="Cryptochrome/photolyase, N-terminal domain"/>
    <property type="match status" value="1"/>
</dbReference>
<keyword evidence="9" id="KW-0234">DNA repair</keyword>
<evidence type="ECO:0000256" key="13">
    <source>
        <dbReference type="SAM" id="MobiDB-lite"/>
    </source>
</evidence>
<dbReference type="Gene3D" id="3.40.50.620">
    <property type="entry name" value="HUPs"/>
    <property type="match status" value="1"/>
</dbReference>
<keyword evidence="5" id="KW-0285">Flavoprotein</keyword>
<dbReference type="NCBIfam" id="TIGR00591">
    <property type="entry name" value="phr2"/>
    <property type="match status" value="1"/>
</dbReference>
<accession>A0A812HK27</accession>
<evidence type="ECO:0000256" key="4">
    <source>
        <dbReference type="ARBA" id="ARBA00014046"/>
    </source>
</evidence>
<dbReference type="InterPro" id="IPR036134">
    <property type="entry name" value="Crypto/Photolyase_FAD-like_sf"/>
</dbReference>
<dbReference type="EC" id="4.1.99.3" evidence="3"/>
<dbReference type="OrthoDB" id="496749at2759"/>
<sequence>MSANVASSVPPVQGVDVRRCRRLNSVEMKKDSRAPVIYWMSRDQRSQDNWALIYAQRLALQRSAPLHVVFCLVPKFLDATLRQYDFLLKGLREVAADLESKQIPFHLQLGKAADKVPAVVDQLGAQMVVCDMSPLRVPSEWARDVANLCQAKEVPVVQVDAHNVVPVWAASDKQETAARTIRKKIMQPLGTYLTEFPSVDRHPHKFKGEISQPIDWEGAENSLQVDTSVRPVAGIVPGAAAGHAALENFCKRLSRYDEHRNNPNENALSGLSPWLHFGQISAQRCALRVRRIGEAKSATAGEKKSCEAFIEESIVRRELSDNFCFYNARYDSLEGAAGWAQQTLKDHAKDKREHLYSREELENAKTHDDLWNAAQLQMVREGKMHGFLRMYWAKKILEWSPSPQEALDRCIWLNDRYELDGRDPNGYVGCMWSVCGVHDMGWKEREVFGKIRFMNYAGCKRKFDVAGFVAKFPGAVPHGAEAAPAPKKRKAKAKAKGAADKRA</sequence>
<keyword evidence="7" id="KW-0274">FAD</keyword>
<protein>
    <recommendedName>
        <fullName evidence="4">Deoxyribodipyrimidine photo-lyase</fullName>
        <ecNumber evidence="3">4.1.99.3</ecNumber>
    </recommendedName>
    <alternativeName>
        <fullName evidence="11">DNA photolyase</fullName>
    </alternativeName>
</protein>
<dbReference type="EMBL" id="CAJNDS010000093">
    <property type="protein sequence ID" value="CAE6953125.1"/>
    <property type="molecule type" value="Genomic_DNA"/>
</dbReference>
<evidence type="ECO:0000256" key="9">
    <source>
        <dbReference type="ARBA" id="ARBA00023204"/>
    </source>
</evidence>
<comment type="catalytic activity">
    <reaction evidence="12">
        <text>cyclobutadipyrimidine (in DNA) = 2 pyrimidine residues (in DNA).</text>
        <dbReference type="EC" id="4.1.99.3"/>
    </reaction>
</comment>
<comment type="similarity">
    <text evidence="2">Belongs to the DNA photolyase class-2 family.</text>
</comment>
<dbReference type="InterPro" id="IPR036155">
    <property type="entry name" value="Crypto/Photolyase_N_sf"/>
</dbReference>
<evidence type="ECO:0000256" key="6">
    <source>
        <dbReference type="ARBA" id="ARBA00022763"/>
    </source>
</evidence>
<dbReference type="InterPro" id="IPR008148">
    <property type="entry name" value="DNA_photolyase_2"/>
</dbReference>
<evidence type="ECO:0000256" key="11">
    <source>
        <dbReference type="ARBA" id="ARBA00031671"/>
    </source>
</evidence>
<dbReference type="SUPFAM" id="SSF48173">
    <property type="entry name" value="Cryptochrome/photolyase FAD-binding domain"/>
    <property type="match status" value="1"/>
</dbReference>
<dbReference type="InterPro" id="IPR006050">
    <property type="entry name" value="DNA_photolyase_N"/>
</dbReference>
<dbReference type="GO" id="GO:0003677">
    <property type="term" value="F:DNA binding"/>
    <property type="evidence" value="ECO:0007669"/>
    <property type="project" value="UniProtKB-KW"/>
</dbReference>
<evidence type="ECO:0000256" key="8">
    <source>
        <dbReference type="ARBA" id="ARBA00023125"/>
    </source>
</evidence>
<name>A0A812HK27_9DINO</name>
<evidence type="ECO:0000256" key="5">
    <source>
        <dbReference type="ARBA" id="ARBA00022630"/>
    </source>
</evidence>
<dbReference type="InterPro" id="IPR014729">
    <property type="entry name" value="Rossmann-like_a/b/a_fold"/>
</dbReference>
<dbReference type="FunFam" id="1.25.40.80:FF:000004">
    <property type="entry name" value="Deoxyribodipyrimidine photolyase"/>
    <property type="match status" value="1"/>
</dbReference>
<evidence type="ECO:0000256" key="3">
    <source>
        <dbReference type="ARBA" id="ARBA00013149"/>
    </source>
</evidence>
<comment type="cofactor">
    <cofactor evidence="1">
        <name>FAD</name>
        <dbReference type="ChEBI" id="CHEBI:57692"/>
    </cofactor>
</comment>
<organism evidence="15 16">
    <name type="scientific">Symbiodinium natans</name>
    <dbReference type="NCBI Taxonomy" id="878477"/>
    <lineage>
        <taxon>Eukaryota</taxon>
        <taxon>Sar</taxon>
        <taxon>Alveolata</taxon>
        <taxon>Dinophyceae</taxon>
        <taxon>Suessiales</taxon>
        <taxon>Symbiodiniaceae</taxon>
        <taxon>Symbiodinium</taxon>
    </lineage>
</organism>
<keyword evidence="16" id="KW-1185">Reference proteome</keyword>
<dbReference type="AlphaFoldDB" id="A0A812HK27"/>
<dbReference type="FunFam" id="1.10.579.10:FF:000002">
    <property type="entry name" value="Deoxyribodipyrimidine photolyase"/>
    <property type="match status" value="1"/>
</dbReference>
<evidence type="ECO:0000313" key="15">
    <source>
        <dbReference type="EMBL" id="CAE6953125.1"/>
    </source>
</evidence>
<dbReference type="PROSITE" id="PS01083">
    <property type="entry name" value="DNA_PHOTOLYASES_2_1"/>
    <property type="match status" value="1"/>
</dbReference>
<dbReference type="PROSITE" id="PS01084">
    <property type="entry name" value="DNA_PHOTOLYASES_2_2"/>
    <property type="match status" value="1"/>
</dbReference>
<feature type="compositionally biased region" description="Basic residues" evidence="13">
    <location>
        <begin position="486"/>
        <end position="495"/>
    </location>
</feature>
<comment type="caution">
    <text evidence="15">The sequence shown here is derived from an EMBL/GenBank/DDBJ whole genome shotgun (WGS) entry which is preliminary data.</text>
</comment>
<gene>
    <name evidence="15" type="primary">PHR</name>
    <name evidence="15" type="ORF">SNAT2548_LOCUS1649</name>
</gene>
<dbReference type="GO" id="GO:0000719">
    <property type="term" value="P:photoreactive repair"/>
    <property type="evidence" value="ECO:0007669"/>
    <property type="project" value="TreeGrafter"/>
</dbReference>
<feature type="region of interest" description="Disordered" evidence="13">
    <location>
        <begin position="478"/>
        <end position="503"/>
    </location>
</feature>
<dbReference type="Proteomes" id="UP000604046">
    <property type="component" value="Unassembled WGS sequence"/>
</dbReference>
<evidence type="ECO:0000256" key="12">
    <source>
        <dbReference type="ARBA" id="ARBA00033999"/>
    </source>
</evidence>
<dbReference type="FunFam" id="3.40.50.620:FF:000110">
    <property type="entry name" value="Deoxyribodipyrimidine photolyase"/>
    <property type="match status" value="1"/>
</dbReference>
<evidence type="ECO:0000256" key="1">
    <source>
        <dbReference type="ARBA" id="ARBA00001974"/>
    </source>
</evidence>
<dbReference type="Gene3D" id="1.25.40.80">
    <property type="match status" value="1"/>
</dbReference>
<evidence type="ECO:0000256" key="2">
    <source>
        <dbReference type="ARBA" id="ARBA00006409"/>
    </source>
</evidence>
<proteinExistence type="inferred from homology"/>
<dbReference type="GO" id="GO:0003904">
    <property type="term" value="F:deoxyribodipyrimidine photo-lyase activity"/>
    <property type="evidence" value="ECO:0007669"/>
    <property type="project" value="UniProtKB-EC"/>
</dbReference>
<dbReference type="PANTHER" id="PTHR10211:SF0">
    <property type="entry name" value="DEOXYRIBODIPYRIMIDINE PHOTO-LYASE"/>
    <property type="match status" value="1"/>
</dbReference>
<keyword evidence="6" id="KW-0227">DNA damage</keyword>
<dbReference type="InterPro" id="IPR032673">
    <property type="entry name" value="DNA_photolyase_2_CS"/>
</dbReference>
<dbReference type="InterPro" id="IPR052219">
    <property type="entry name" value="Photolyase_Class-2"/>
</dbReference>